<dbReference type="EMBL" id="PJNI01000009">
    <property type="protein sequence ID" value="PKR80553.1"/>
    <property type="molecule type" value="Genomic_DNA"/>
</dbReference>
<dbReference type="RefSeq" id="WP_101334723.1">
    <property type="nucleotide sequence ID" value="NZ_PJNI01000009.1"/>
</dbReference>
<evidence type="ECO:0000256" key="1">
    <source>
        <dbReference type="PROSITE-ProRule" id="PRU00742"/>
    </source>
</evidence>
<dbReference type="OrthoDB" id="931936at2"/>
<dbReference type="PROSITE" id="PS51409">
    <property type="entry name" value="ARGINASE_2"/>
    <property type="match status" value="1"/>
</dbReference>
<dbReference type="Proteomes" id="UP000236654">
    <property type="component" value="Unassembled WGS sequence"/>
</dbReference>
<evidence type="ECO:0000313" key="2">
    <source>
        <dbReference type="EMBL" id="PKR80553.1"/>
    </source>
</evidence>
<evidence type="ECO:0000313" key="3">
    <source>
        <dbReference type="Proteomes" id="UP000236654"/>
    </source>
</evidence>
<dbReference type="InterPro" id="IPR023696">
    <property type="entry name" value="Ureohydrolase_dom_sf"/>
</dbReference>
<dbReference type="CDD" id="cd09988">
    <property type="entry name" value="Formimidoylglutamase"/>
    <property type="match status" value="1"/>
</dbReference>
<organism evidence="2 3">
    <name type="scientific">Brumimicrobium salinarum</name>
    <dbReference type="NCBI Taxonomy" id="2058658"/>
    <lineage>
        <taxon>Bacteria</taxon>
        <taxon>Pseudomonadati</taxon>
        <taxon>Bacteroidota</taxon>
        <taxon>Flavobacteriia</taxon>
        <taxon>Flavobacteriales</taxon>
        <taxon>Crocinitomicaceae</taxon>
        <taxon>Brumimicrobium</taxon>
    </lineage>
</organism>
<dbReference type="Gene3D" id="3.40.800.10">
    <property type="entry name" value="Ureohydrolase domain"/>
    <property type="match status" value="1"/>
</dbReference>
<sequence length="384" mass="44726">MKDISLYFQPVGNTEEKIEDSLHTYINIYQEEEFPTLDKKGVAIFHVPEYRNDTHAKEKRYKNEFRNKLYRLFSGSNWEHTIYDLGNIAPGKHINDTFHAIETVCEELIKKEIIPIVVGGTHDLTNAIYNTYGKLEQLVNLTVVDHKIDLGDANQQVKSDGWLSHLLLQKPCYLFNFANIGLQGHYTSKNSLKLFEELYFDVTRLGDISSNITLAEPQLRNTDLLSFDLNSIRASDLQNENYSSPNGVFAHEACQIMRYAGISDKLTSVGVFNYFSENHQVTDELLAQLIWYFNEGYANRKGDFPIGSKKSYTKYRVFLEELNEEILFYKSDKSSRWWIEVPYPGTSKSKFLRHQMVPCDYNTYQEAMKGEIPDVWWKTYQKFV</sequence>
<reference evidence="2 3" key="1">
    <citation type="submission" date="2017-12" db="EMBL/GenBank/DDBJ databases">
        <title>The draft genome sequence of Brumimicrobium saltpan LHR20.</title>
        <authorList>
            <person name="Do Z.-J."/>
            <person name="Luo H.-R."/>
        </authorList>
    </citation>
    <scope>NUCLEOTIDE SEQUENCE [LARGE SCALE GENOMIC DNA]</scope>
    <source>
        <strain evidence="2 3">LHR20</strain>
    </source>
</reference>
<accession>A0A2I0R1U7</accession>
<dbReference type="GO" id="GO:0016813">
    <property type="term" value="F:hydrolase activity, acting on carbon-nitrogen (but not peptide) bonds, in linear amidines"/>
    <property type="evidence" value="ECO:0007669"/>
    <property type="project" value="UniProtKB-ARBA"/>
</dbReference>
<gene>
    <name evidence="2" type="ORF">CW751_09265</name>
</gene>
<proteinExistence type="inferred from homology"/>
<dbReference type="InterPro" id="IPR006035">
    <property type="entry name" value="Ureohydrolase"/>
</dbReference>
<comment type="caution">
    <text evidence="2">The sequence shown here is derived from an EMBL/GenBank/DDBJ whole genome shotgun (WGS) entry which is preliminary data.</text>
</comment>
<dbReference type="GO" id="GO:0046872">
    <property type="term" value="F:metal ion binding"/>
    <property type="evidence" value="ECO:0007669"/>
    <property type="project" value="InterPro"/>
</dbReference>
<keyword evidence="3" id="KW-1185">Reference proteome</keyword>
<dbReference type="Pfam" id="PF00491">
    <property type="entry name" value="Arginase"/>
    <property type="match status" value="1"/>
</dbReference>
<comment type="similarity">
    <text evidence="1">Belongs to the arginase family.</text>
</comment>
<protein>
    <submittedName>
        <fullName evidence="2">Arginase</fullName>
    </submittedName>
</protein>
<dbReference type="AlphaFoldDB" id="A0A2I0R1U7"/>
<dbReference type="SUPFAM" id="SSF52768">
    <property type="entry name" value="Arginase/deacetylase"/>
    <property type="match status" value="1"/>
</dbReference>
<name>A0A2I0R1U7_9FLAO</name>